<accession>D2R1W3</accession>
<keyword evidence="1" id="KW-1133">Transmembrane helix</keyword>
<proteinExistence type="predicted"/>
<organism evidence="2 3">
    <name type="scientific">Pirellula staleyi (strain ATCC 27377 / DSM 6068 / ICPB 4128)</name>
    <name type="common">Pirella staleyi</name>
    <dbReference type="NCBI Taxonomy" id="530564"/>
    <lineage>
        <taxon>Bacteria</taxon>
        <taxon>Pseudomonadati</taxon>
        <taxon>Planctomycetota</taxon>
        <taxon>Planctomycetia</taxon>
        <taxon>Pirellulales</taxon>
        <taxon>Pirellulaceae</taxon>
        <taxon>Pirellula</taxon>
    </lineage>
</organism>
<name>D2R1W3_PIRSD</name>
<keyword evidence="1" id="KW-0472">Membrane</keyword>
<dbReference type="KEGG" id="psl:Psta_3920"/>
<gene>
    <name evidence="2" type="ordered locus">Psta_3920</name>
</gene>
<dbReference type="HOGENOM" id="CLU_3331375_0_0_0"/>
<evidence type="ECO:0000313" key="3">
    <source>
        <dbReference type="Proteomes" id="UP000001887"/>
    </source>
</evidence>
<protein>
    <submittedName>
        <fullName evidence="2">Uncharacterized protein</fullName>
    </submittedName>
</protein>
<dbReference type="Proteomes" id="UP000001887">
    <property type="component" value="Chromosome"/>
</dbReference>
<feature type="transmembrane region" description="Helical" evidence="1">
    <location>
        <begin position="12"/>
        <end position="33"/>
    </location>
</feature>
<keyword evidence="3" id="KW-1185">Reference proteome</keyword>
<dbReference type="STRING" id="530564.Psta_3920"/>
<sequence length="38" mass="4584">MARWPRNTWTSIFTYGTIFLMFPILCYLAYAYVKGQLF</sequence>
<dbReference type="AlphaFoldDB" id="D2R1W3"/>
<reference evidence="2 3" key="1">
    <citation type="journal article" date="2009" name="Stand. Genomic Sci.">
        <title>Complete genome sequence of Pirellula staleyi type strain (ATCC 27377).</title>
        <authorList>
            <person name="Clum A."/>
            <person name="Tindall B.J."/>
            <person name="Sikorski J."/>
            <person name="Ivanova N."/>
            <person name="Mavrommatis K."/>
            <person name="Lucas S."/>
            <person name="Glavina del Rio T."/>
            <person name="Nolan M."/>
            <person name="Chen F."/>
            <person name="Tice H."/>
            <person name="Pitluck S."/>
            <person name="Cheng J.F."/>
            <person name="Chertkov O."/>
            <person name="Brettin T."/>
            <person name="Han C."/>
            <person name="Detter J.C."/>
            <person name="Kuske C."/>
            <person name="Bruce D."/>
            <person name="Goodwin L."/>
            <person name="Ovchinikova G."/>
            <person name="Pati A."/>
            <person name="Mikhailova N."/>
            <person name="Chen A."/>
            <person name="Palaniappan K."/>
            <person name="Land M."/>
            <person name="Hauser L."/>
            <person name="Chang Y.J."/>
            <person name="Jeffries C.D."/>
            <person name="Chain P."/>
            <person name="Rohde M."/>
            <person name="Goker M."/>
            <person name="Bristow J."/>
            <person name="Eisen J.A."/>
            <person name="Markowitz V."/>
            <person name="Hugenholtz P."/>
            <person name="Kyrpides N.C."/>
            <person name="Klenk H.P."/>
            <person name="Lapidus A."/>
        </authorList>
    </citation>
    <scope>NUCLEOTIDE SEQUENCE [LARGE SCALE GENOMIC DNA]</scope>
    <source>
        <strain evidence="3">ATCC 27377 / DSM 6068 / ICPB 4128</strain>
    </source>
</reference>
<evidence type="ECO:0000256" key="1">
    <source>
        <dbReference type="SAM" id="Phobius"/>
    </source>
</evidence>
<keyword evidence="1" id="KW-0812">Transmembrane</keyword>
<dbReference type="EMBL" id="CP001848">
    <property type="protein sequence ID" value="ADB18574.1"/>
    <property type="molecule type" value="Genomic_DNA"/>
</dbReference>
<evidence type="ECO:0000313" key="2">
    <source>
        <dbReference type="EMBL" id="ADB18574.1"/>
    </source>
</evidence>